<sequence>MHPTSPTLKRRKKCTKRMIETLPRWCQTLFQKRPHRRQGQTKNFFRGETSRQRRPDNKPTKEHTPASESEGEEELTPVSNRFQSLEDMETDDISHLIESTGKNTPPIKNCEVGGSKAEIQDHCNGENIYLEMILTDSTVSHRHKRNKSLEENVTKSFKTGGKGKKNKGNISPKLLTRRKTRNSRRNLWEELSNFNQDAPWIVGGDFNVILHPNENQGGNIQRMGPMEDFNDMMTDTGLIDAGFEGEPFTWTNKRIWRRLDRVLYSKEWAETFNITRVAHLPKKVV</sequence>
<dbReference type="PANTHER" id="PTHR33710">
    <property type="entry name" value="BNAC02G09200D PROTEIN"/>
    <property type="match status" value="1"/>
</dbReference>
<organism evidence="3">
    <name type="scientific">Sesamum radiatum</name>
    <name type="common">Black benniseed</name>
    <dbReference type="NCBI Taxonomy" id="300843"/>
    <lineage>
        <taxon>Eukaryota</taxon>
        <taxon>Viridiplantae</taxon>
        <taxon>Streptophyta</taxon>
        <taxon>Embryophyta</taxon>
        <taxon>Tracheophyta</taxon>
        <taxon>Spermatophyta</taxon>
        <taxon>Magnoliopsida</taxon>
        <taxon>eudicotyledons</taxon>
        <taxon>Gunneridae</taxon>
        <taxon>Pentapetalae</taxon>
        <taxon>asterids</taxon>
        <taxon>lamiids</taxon>
        <taxon>Lamiales</taxon>
        <taxon>Pedaliaceae</taxon>
        <taxon>Sesamum</taxon>
    </lineage>
</organism>
<protein>
    <recommendedName>
        <fullName evidence="2">Endonuclease/exonuclease/phosphatase domain-containing protein</fullName>
    </recommendedName>
</protein>
<dbReference type="Gene3D" id="3.60.10.10">
    <property type="entry name" value="Endonuclease/exonuclease/phosphatase"/>
    <property type="match status" value="1"/>
</dbReference>
<dbReference type="GO" id="GO:0003824">
    <property type="term" value="F:catalytic activity"/>
    <property type="evidence" value="ECO:0007669"/>
    <property type="project" value="InterPro"/>
</dbReference>
<accession>A0AAW2IMY8</accession>
<dbReference type="InterPro" id="IPR005135">
    <property type="entry name" value="Endo/exonuclease/phosphatase"/>
</dbReference>
<dbReference type="EMBL" id="JACGWJ010001273">
    <property type="protein sequence ID" value="KAL0283501.1"/>
    <property type="molecule type" value="Genomic_DNA"/>
</dbReference>
<feature type="domain" description="Endonuclease/exonuclease/phosphatase" evidence="2">
    <location>
        <begin position="193"/>
        <end position="269"/>
    </location>
</feature>
<gene>
    <name evidence="3" type="ORF">Sradi_7226000</name>
</gene>
<dbReference type="AlphaFoldDB" id="A0AAW2IMY8"/>
<reference evidence="3" key="2">
    <citation type="journal article" date="2024" name="Plant">
        <title>Genomic evolution and insights into agronomic trait innovations of Sesamum species.</title>
        <authorList>
            <person name="Miao H."/>
            <person name="Wang L."/>
            <person name="Qu L."/>
            <person name="Liu H."/>
            <person name="Sun Y."/>
            <person name="Le M."/>
            <person name="Wang Q."/>
            <person name="Wei S."/>
            <person name="Zheng Y."/>
            <person name="Lin W."/>
            <person name="Duan Y."/>
            <person name="Cao H."/>
            <person name="Xiong S."/>
            <person name="Wang X."/>
            <person name="Wei L."/>
            <person name="Li C."/>
            <person name="Ma Q."/>
            <person name="Ju M."/>
            <person name="Zhao R."/>
            <person name="Li G."/>
            <person name="Mu C."/>
            <person name="Tian Q."/>
            <person name="Mei H."/>
            <person name="Zhang T."/>
            <person name="Gao T."/>
            <person name="Zhang H."/>
        </authorList>
    </citation>
    <scope>NUCLEOTIDE SEQUENCE</scope>
    <source>
        <strain evidence="3">G02</strain>
    </source>
</reference>
<dbReference type="InterPro" id="IPR036691">
    <property type="entry name" value="Endo/exonu/phosph_ase_sf"/>
</dbReference>
<evidence type="ECO:0000256" key="1">
    <source>
        <dbReference type="SAM" id="MobiDB-lite"/>
    </source>
</evidence>
<evidence type="ECO:0000313" key="3">
    <source>
        <dbReference type="EMBL" id="KAL0283501.1"/>
    </source>
</evidence>
<dbReference type="Pfam" id="PF03372">
    <property type="entry name" value="Exo_endo_phos"/>
    <property type="match status" value="1"/>
</dbReference>
<dbReference type="SUPFAM" id="SSF56219">
    <property type="entry name" value="DNase I-like"/>
    <property type="match status" value="1"/>
</dbReference>
<proteinExistence type="predicted"/>
<name>A0AAW2IMY8_SESRA</name>
<reference evidence="3" key="1">
    <citation type="submission" date="2020-06" db="EMBL/GenBank/DDBJ databases">
        <authorList>
            <person name="Li T."/>
            <person name="Hu X."/>
            <person name="Zhang T."/>
            <person name="Song X."/>
            <person name="Zhang H."/>
            <person name="Dai N."/>
            <person name="Sheng W."/>
            <person name="Hou X."/>
            <person name="Wei L."/>
        </authorList>
    </citation>
    <scope>NUCLEOTIDE SEQUENCE</scope>
    <source>
        <strain evidence="3">G02</strain>
        <tissue evidence="3">Leaf</tissue>
    </source>
</reference>
<comment type="caution">
    <text evidence="3">The sequence shown here is derived from an EMBL/GenBank/DDBJ whole genome shotgun (WGS) entry which is preliminary data.</text>
</comment>
<feature type="region of interest" description="Disordered" evidence="1">
    <location>
        <begin position="30"/>
        <end position="78"/>
    </location>
</feature>
<evidence type="ECO:0000259" key="2">
    <source>
        <dbReference type="Pfam" id="PF03372"/>
    </source>
</evidence>
<feature type="compositionally biased region" description="Basic and acidic residues" evidence="1">
    <location>
        <begin position="48"/>
        <end position="65"/>
    </location>
</feature>
<dbReference type="PANTHER" id="PTHR33710:SF77">
    <property type="entry name" value="DNASE I-LIKE SUPERFAMILY PROTEIN"/>
    <property type="match status" value="1"/>
</dbReference>